<evidence type="ECO:0000313" key="1">
    <source>
        <dbReference type="EMBL" id="MBS4222729.1"/>
    </source>
</evidence>
<keyword evidence="2" id="KW-1185">Reference proteome</keyword>
<evidence type="ECO:0000313" key="2">
    <source>
        <dbReference type="Proteomes" id="UP000676456"/>
    </source>
</evidence>
<proteinExistence type="predicted"/>
<name>A0A942UTP0_9BACI</name>
<reference evidence="1 2" key="1">
    <citation type="submission" date="2021-05" db="EMBL/GenBank/DDBJ databases">
        <title>Novel Bacillus species.</title>
        <authorList>
            <person name="Liu G."/>
        </authorList>
    </citation>
    <scope>NUCLEOTIDE SEQUENCE [LARGE SCALE GENOMIC DNA]</scope>
    <source>
        <strain evidence="1 2">FJAT-49682</strain>
    </source>
</reference>
<accession>A0A942UTP0</accession>
<dbReference type="AlphaFoldDB" id="A0A942UTP0"/>
<sequence length="51" mass="6033">MKKRRHEEQFQYDEQGQNETVAQIMDVYASGVMDQPDGQLHLYEQSLSDEE</sequence>
<organism evidence="1 2">
    <name type="scientific">Lederbergia citrea</name>
    <dbReference type="NCBI Taxonomy" id="2833581"/>
    <lineage>
        <taxon>Bacteria</taxon>
        <taxon>Bacillati</taxon>
        <taxon>Bacillota</taxon>
        <taxon>Bacilli</taxon>
        <taxon>Bacillales</taxon>
        <taxon>Bacillaceae</taxon>
        <taxon>Lederbergia</taxon>
    </lineage>
</organism>
<dbReference type="Proteomes" id="UP000676456">
    <property type="component" value="Unassembled WGS sequence"/>
</dbReference>
<gene>
    <name evidence="1" type="ORF">KHA91_08140</name>
</gene>
<protein>
    <submittedName>
        <fullName evidence="1">Uncharacterized protein</fullName>
    </submittedName>
</protein>
<dbReference type="EMBL" id="JAGYPN010000001">
    <property type="protein sequence ID" value="MBS4222729.1"/>
    <property type="molecule type" value="Genomic_DNA"/>
</dbReference>
<dbReference type="RefSeq" id="WP_213097656.1">
    <property type="nucleotide sequence ID" value="NZ_JAGYPH010000001.1"/>
</dbReference>
<comment type="caution">
    <text evidence="1">The sequence shown here is derived from an EMBL/GenBank/DDBJ whole genome shotgun (WGS) entry which is preliminary data.</text>
</comment>